<evidence type="ECO:0000313" key="5">
    <source>
        <dbReference type="Proteomes" id="UP000279259"/>
    </source>
</evidence>
<proteinExistence type="predicted"/>
<keyword evidence="2" id="KW-0539">Nucleus</keyword>
<evidence type="ECO:0008006" key="6">
    <source>
        <dbReference type="Google" id="ProtNLM"/>
    </source>
</evidence>
<feature type="compositionally biased region" description="Acidic residues" evidence="3">
    <location>
        <begin position="380"/>
        <end position="389"/>
    </location>
</feature>
<dbReference type="AlphaFoldDB" id="A0A427Y8L1"/>
<dbReference type="GO" id="GO:0003677">
    <property type="term" value="F:DNA binding"/>
    <property type="evidence" value="ECO:0007669"/>
    <property type="project" value="InterPro"/>
</dbReference>
<evidence type="ECO:0000313" key="4">
    <source>
        <dbReference type="EMBL" id="RSH87403.1"/>
    </source>
</evidence>
<feature type="region of interest" description="Disordered" evidence="3">
    <location>
        <begin position="365"/>
        <end position="392"/>
    </location>
</feature>
<dbReference type="GO" id="GO:0003824">
    <property type="term" value="F:catalytic activity"/>
    <property type="evidence" value="ECO:0007669"/>
    <property type="project" value="InterPro"/>
</dbReference>
<comment type="subcellular location">
    <subcellularLocation>
        <location evidence="1">Nucleus</location>
    </subcellularLocation>
</comment>
<dbReference type="Proteomes" id="UP000279259">
    <property type="component" value="Unassembled WGS sequence"/>
</dbReference>
<evidence type="ECO:0000256" key="2">
    <source>
        <dbReference type="ARBA" id="ARBA00023242"/>
    </source>
</evidence>
<feature type="compositionally biased region" description="Acidic residues" evidence="3">
    <location>
        <begin position="31"/>
        <end position="42"/>
    </location>
</feature>
<comment type="caution">
    <text evidence="4">The sequence shown here is derived from an EMBL/GenBank/DDBJ whole genome shotgun (WGS) entry which is preliminary data.</text>
</comment>
<dbReference type="SUPFAM" id="SSF48150">
    <property type="entry name" value="DNA-glycosylase"/>
    <property type="match status" value="1"/>
</dbReference>
<dbReference type="PANTHER" id="PTHR15074:SF0">
    <property type="entry name" value="METHYL-CPG-BINDING DOMAIN PROTEIN 4-LIKE PROTEIN"/>
    <property type="match status" value="1"/>
</dbReference>
<dbReference type="PANTHER" id="PTHR15074">
    <property type="entry name" value="METHYL-CPG-BINDING PROTEIN"/>
    <property type="match status" value="1"/>
</dbReference>
<dbReference type="EMBL" id="RSCD01000017">
    <property type="protein sequence ID" value="RSH87403.1"/>
    <property type="molecule type" value="Genomic_DNA"/>
</dbReference>
<dbReference type="OrthoDB" id="10265068at2759"/>
<dbReference type="GO" id="GO:0006281">
    <property type="term" value="P:DNA repair"/>
    <property type="evidence" value="ECO:0007669"/>
    <property type="project" value="InterPro"/>
</dbReference>
<evidence type="ECO:0000256" key="3">
    <source>
        <dbReference type="SAM" id="MobiDB-lite"/>
    </source>
</evidence>
<feature type="compositionally biased region" description="Basic and acidic residues" evidence="3">
    <location>
        <begin position="98"/>
        <end position="107"/>
    </location>
</feature>
<feature type="region of interest" description="Disordered" evidence="3">
    <location>
        <begin position="1"/>
        <end position="172"/>
    </location>
</feature>
<sequence>MPTTPNGTVSPYFVTPSRVRRPLDGSSPDTDTSEDEDEDEETPPPLFSYSVMPSFANDAGRRRSSRLSLPAHSHRPAEPVEPVTPISNGRRKKRRVRHDAMEAKEQWGEGANARSAGTSSMAPPTPESLPRRKPRAPRPEPIVEIPIPPPSTPTRATRRKRSQVETSTSTTRVVVPNERGLVEPVGKIHLIQEKVRHDPWRMLVATSLLNKTAGRAAIPIYWELLRRWPNADALSQASVSDLAALLYPLGLFNQRASSLVRFSQQYLQLSWPLVSSDASGLPVTIPAPIPIFTPSPISRFSPSPKTEPLPEDLDLDVRIFFGAGIYASDSFRIYSDLLPGRGGPEKEGKWVKKWERARRRRQARGIEKRDEGLKEIPEAGSEDEEDVGSEQEVQGDVIPGVEDLAGWISDEEGDDSADEWRKVRPTDKELRRYLIWRWGLEGIAYDIYNGPRVILEKDRRRLGLD</sequence>
<feature type="compositionally biased region" description="Basic and acidic residues" evidence="3">
    <location>
        <begin position="365"/>
        <end position="377"/>
    </location>
</feature>
<dbReference type="GO" id="GO:0005634">
    <property type="term" value="C:nucleus"/>
    <property type="evidence" value="ECO:0007669"/>
    <property type="project" value="UniProtKB-SubCell"/>
</dbReference>
<evidence type="ECO:0000256" key="1">
    <source>
        <dbReference type="ARBA" id="ARBA00004123"/>
    </source>
</evidence>
<reference evidence="4 5" key="1">
    <citation type="submission" date="2018-11" db="EMBL/GenBank/DDBJ databases">
        <title>Genome sequence of Saitozyma podzolica DSM 27192.</title>
        <authorList>
            <person name="Aliyu H."/>
            <person name="Gorte O."/>
            <person name="Ochsenreither K."/>
        </authorList>
    </citation>
    <scope>NUCLEOTIDE SEQUENCE [LARGE SCALE GENOMIC DNA]</scope>
    <source>
        <strain evidence="4 5">DSM 27192</strain>
    </source>
</reference>
<keyword evidence="5" id="KW-1185">Reference proteome</keyword>
<dbReference type="InterPro" id="IPR045138">
    <property type="entry name" value="MeCP2/MBD4"/>
</dbReference>
<name>A0A427Y8L1_9TREE</name>
<protein>
    <recommendedName>
        <fullName evidence="6">HhH-GPD domain-containing protein</fullName>
    </recommendedName>
</protein>
<gene>
    <name evidence="4" type="ORF">EHS25_003313</name>
</gene>
<accession>A0A427Y8L1</accession>
<dbReference type="InterPro" id="IPR011257">
    <property type="entry name" value="DNA_glycosylase"/>
</dbReference>
<dbReference type="Gene3D" id="1.10.340.30">
    <property type="entry name" value="Hypothetical protein, domain 2"/>
    <property type="match status" value="1"/>
</dbReference>
<organism evidence="4 5">
    <name type="scientific">Saitozyma podzolica</name>
    <dbReference type="NCBI Taxonomy" id="1890683"/>
    <lineage>
        <taxon>Eukaryota</taxon>
        <taxon>Fungi</taxon>
        <taxon>Dikarya</taxon>
        <taxon>Basidiomycota</taxon>
        <taxon>Agaricomycotina</taxon>
        <taxon>Tremellomycetes</taxon>
        <taxon>Tremellales</taxon>
        <taxon>Trimorphomycetaceae</taxon>
        <taxon>Saitozyma</taxon>
    </lineage>
</organism>
<dbReference type="STRING" id="1890683.A0A427Y8L1"/>